<name>A0A8J8FES9_9BACT</name>
<keyword evidence="3" id="KW-1185">Reference proteome</keyword>
<evidence type="ECO:0000313" key="3">
    <source>
        <dbReference type="Proteomes" id="UP000598971"/>
    </source>
</evidence>
<organism evidence="2 3">
    <name type="scientific">Limnovirga soli</name>
    <dbReference type="NCBI Taxonomy" id="2656915"/>
    <lineage>
        <taxon>Bacteria</taxon>
        <taxon>Pseudomonadati</taxon>
        <taxon>Bacteroidota</taxon>
        <taxon>Chitinophagia</taxon>
        <taxon>Chitinophagales</taxon>
        <taxon>Chitinophagaceae</taxon>
        <taxon>Limnovirga</taxon>
    </lineage>
</organism>
<proteinExistence type="predicted"/>
<keyword evidence="1" id="KW-0732">Signal</keyword>
<evidence type="ECO:0008006" key="4">
    <source>
        <dbReference type="Google" id="ProtNLM"/>
    </source>
</evidence>
<feature type="signal peptide" evidence="1">
    <location>
        <begin position="1"/>
        <end position="19"/>
    </location>
</feature>
<dbReference type="RefSeq" id="WP_171607374.1">
    <property type="nucleotide sequence ID" value="NZ_WHPF01000005.1"/>
</dbReference>
<comment type="caution">
    <text evidence="2">The sequence shown here is derived from an EMBL/GenBank/DDBJ whole genome shotgun (WGS) entry which is preliminary data.</text>
</comment>
<evidence type="ECO:0000313" key="2">
    <source>
        <dbReference type="EMBL" id="NNV55448.1"/>
    </source>
</evidence>
<sequence length="272" mass="30669">MGKLSILFFCLFASTAVKAAGDTTFKYVVEKTISGNFTNFYTDNFGNIFLLSKNNQVKKLNAQYDSAGVFNDVRRYGDISLLDVSNPMKIAVYYKDFSTLLIADRFLNIRNTIDLRNAGILQAKAVAQSYDNNYWVFDELDNALKKIDDKGNILLQSPDFRILLQEAFRPTCIIDAESQLYICDENKGCLVFDYYGTYKKLIPFKGRQNIQIANATINSTDSSFFYTYNMATFNETKITSPIALAGAIKVQMAMNKLYVLTQSGLTIYSAGK</sequence>
<dbReference type="Proteomes" id="UP000598971">
    <property type="component" value="Unassembled WGS sequence"/>
</dbReference>
<dbReference type="Gene3D" id="2.120.10.30">
    <property type="entry name" value="TolB, C-terminal domain"/>
    <property type="match status" value="1"/>
</dbReference>
<dbReference type="SUPFAM" id="SSF63829">
    <property type="entry name" value="Calcium-dependent phosphotriesterase"/>
    <property type="match status" value="1"/>
</dbReference>
<dbReference type="AlphaFoldDB" id="A0A8J8FES9"/>
<protein>
    <recommendedName>
        <fullName evidence="4">WG repeat-containing protein</fullName>
    </recommendedName>
</protein>
<accession>A0A8J8FES9</accession>
<reference evidence="2" key="1">
    <citation type="submission" date="2019-10" db="EMBL/GenBank/DDBJ databases">
        <title>Draft genome sequence of Panacibacter sp. KCS-6.</title>
        <authorList>
            <person name="Yim K.J."/>
        </authorList>
    </citation>
    <scope>NUCLEOTIDE SEQUENCE</scope>
    <source>
        <strain evidence="2">KCS-6</strain>
    </source>
</reference>
<evidence type="ECO:0000256" key="1">
    <source>
        <dbReference type="SAM" id="SignalP"/>
    </source>
</evidence>
<gene>
    <name evidence="2" type="ORF">GD597_08270</name>
</gene>
<feature type="chain" id="PRO_5035230011" description="WG repeat-containing protein" evidence="1">
    <location>
        <begin position="20"/>
        <end position="272"/>
    </location>
</feature>
<dbReference type="EMBL" id="WHPF01000005">
    <property type="protein sequence ID" value="NNV55448.1"/>
    <property type="molecule type" value="Genomic_DNA"/>
</dbReference>
<dbReference type="InterPro" id="IPR011042">
    <property type="entry name" value="6-blade_b-propeller_TolB-like"/>
</dbReference>